<dbReference type="SUPFAM" id="SSF48576">
    <property type="entry name" value="Terpenoid synthases"/>
    <property type="match status" value="1"/>
</dbReference>
<dbReference type="InterPro" id="IPR008949">
    <property type="entry name" value="Isoprenoid_synthase_dom_sf"/>
</dbReference>
<keyword evidence="6" id="KW-1185">Reference proteome</keyword>
<evidence type="ECO:0000313" key="6">
    <source>
        <dbReference type="Proteomes" id="UP000256645"/>
    </source>
</evidence>
<comment type="caution">
    <text evidence="5">The sequence shown here is derived from an EMBL/GenBank/DDBJ whole genome shotgun (WGS) entry which is preliminary data.</text>
</comment>
<comment type="cofactor">
    <cofactor evidence="1 4">
        <name>Mg(2+)</name>
        <dbReference type="ChEBI" id="CHEBI:18420"/>
    </cofactor>
</comment>
<dbReference type="STRING" id="1849047.A0A3D8S922"/>
<organism evidence="5 6">
    <name type="scientific">Coleophoma cylindrospora</name>
    <dbReference type="NCBI Taxonomy" id="1849047"/>
    <lineage>
        <taxon>Eukaryota</taxon>
        <taxon>Fungi</taxon>
        <taxon>Dikarya</taxon>
        <taxon>Ascomycota</taxon>
        <taxon>Pezizomycotina</taxon>
        <taxon>Leotiomycetes</taxon>
        <taxon>Helotiales</taxon>
        <taxon>Dermateaceae</taxon>
        <taxon>Coleophoma</taxon>
    </lineage>
</organism>
<dbReference type="SFLD" id="SFLDG01020">
    <property type="entry name" value="Terpene_Cyclase_Like_2"/>
    <property type="match status" value="1"/>
</dbReference>
<dbReference type="SFLD" id="SFLDS00005">
    <property type="entry name" value="Isoprenoid_Synthase_Type_I"/>
    <property type="match status" value="1"/>
</dbReference>
<dbReference type="EC" id="4.2.3.-" evidence="4"/>
<name>A0A3D8S922_9HELO</name>
<evidence type="ECO:0000256" key="3">
    <source>
        <dbReference type="ARBA" id="ARBA00022842"/>
    </source>
</evidence>
<comment type="similarity">
    <text evidence="2 4">Belongs to the terpene synthase family.</text>
</comment>
<dbReference type="AlphaFoldDB" id="A0A3D8S922"/>
<accession>A0A3D8S922</accession>
<dbReference type="GO" id="GO:0046872">
    <property type="term" value="F:metal ion binding"/>
    <property type="evidence" value="ECO:0007669"/>
    <property type="project" value="UniProtKB-KW"/>
</dbReference>
<dbReference type="EMBL" id="PDLM01000003">
    <property type="protein sequence ID" value="RDW82866.1"/>
    <property type="molecule type" value="Genomic_DNA"/>
</dbReference>
<evidence type="ECO:0000256" key="4">
    <source>
        <dbReference type="RuleBase" id="RU366034"/>
    </source>
</evidence>
<dbReference type="OrthoDB" id="2861623at2759"/>
<reference evidence="5 6" key="1">
    <citation type="journal article" date="2018" name="IMA Fungus">
        <title>IMA Genome-F 9: Draft genome sequence of Annulohypoxylon stygium, Aspergillus mulundensis, Berkeleyomyces basicola (syn. Thielaviopsis basicola), Ceratocystis smalleyi, two Cercospora beticola strains, Coleophoma cylindrospora, Fusarium fracticaudum, Phialophora cf. hyalina, and Morchella septimelata.</title>
        <authorList>
            <person name="Wingfield B.D."/>
            <person name="Bills G.F."/>
            <person name="Dong Y."/>
            <person name="Huang W."/>
            <person name="Nel W.J."/>
            <person name="Swalarsk-Parry B.S."/>
            <person name="Vaghefi N."/>
            <person name="Wilken P.M."/>
            <person name="An Z."/>
            <person name="de Beer Z.W."/>
            <person name="De Vos L."/>
            <person name="Chen L."/>
            <person name="Duong T.A."/>
            <person name="Gao Y."/>
            <person name="Hammerbacher A."/>
            <person name="Kikkert J.R."/>
            <person name="Li Y."/>
            <person name="Li H."/>
            <person name="Li K."/>
            <person name="Li Q."/>
            <person name="Liu X."/>
            <person name="Ma X."/>
            <person name="Naidoo K."/>
            <person name="Pethybridge S.J."/>
            <person name="Sun J."/>
            <person name="Steenkamp E.T."/>
            <person name="van der Nest M.A."/>
            <person name="van Wyk S."/>
            <person name="Wingfield M.J."/>
            <person name="Xiong C."/>
            <person name="Yue Q."/>
            <person name="Zhang X."/>
        </authorList>
    </citation>
    <scope>NUCLEOTIDE SEQUENCE [LARGE SCALE GENOMIC DNA]</scope>
    <source>
        <strain evidence="5 6">BP6252</strain>
    </source>
</reference>
<dbReference type="InterPro" id="IPR034686">
    <property type="entry name" value="Terpene_cyclase-like_2"/>
</dbReference>
<evidence type="ECO:0000313" key="5">
    <source>
        <dbReference type="EMBL" id="RDW82866.1"/>
    </source>
</evidence>
<dbReference type="PANTHER" id="PTHR35201:SF4">
    <property type="entry name" value="BETA-PINACENE SYNTHASE-RELATED"/>
    <property type="match status" value="1"/>
</dbReference>
<dbReference type="GO" id="GO:0010333">
    <property type="term" value="F:terpene synthase activity"/>
    <property type="evidence" value="ECO:0007669"/>
    <property type="project" value="InterPro"/>
</dbReference>
<protein>
    <recommendedName>
        <fullName evidence="4">Terpene synthase</fullName>
        <ecNumber evidence="4">4.2.3.-</ecNumber>
    </recommendedName>
</protein>
<keyword evidence="4" id="KW-0456">Lyase</keyword>
<keyword evidence="4" id="KW-0479">Metal-binding</keyword>
<sequence>MSNSKMNCSTGVDVGHINISIPFPSKISDDLDRARHRHLNWIEDFGLWPDKSTQAVFEAADFPSFVAHVYPWTTRSELDLLTDFLGWAWLWDDYFDKSSLHNTALSELVSILRACDDIIEGKRTQIAEVPMIAAFRQLIDRTNSITSEIWRQRHCTHWKATFRGFEQEAENNARKLIPTMHEYLSLRRATAGTDVCFDWIEAAGHFELPTYIHADQIFLNLRLDAQDVVNMTNDIFSADNESRDGNTDNLILVLAHHQSCTSRQASELVHEIIAGKIESFQQHEKEFYTTNSYTVLSPQDQVNTKSFIDSMKYWMRGSLEWHLKTPRYKSV</sequence>
<proteinExistence type="inferred from homology"/>
<dbReference type="Pfam" id="PF19086">
    <property type="entry name" value="Terpene_syn_C_2"/>
    <property type="match status" value="1"/>
</dbReference>
<evidence type="ECO:0000256" key="2">
    <source>
        <dbReference type="ARBA" id="ARBA00006333"/>
    </source>
</evidence>
<dbReference type="GO" id="GO:0008299">
    <property type="term" value="P:isoprenoid biosynthetic process"/>
    <property type="evidence" value="ECO:0007669"/>
    <property type="project" value="UniProtKB-ARBA"/>
</dbReference>
<dbReference type="PANTHER" id="PTHR35201">
    <property type="entry name" value="TERPENE SYNTHASE"/>
    <property type="match status" value="1"/>
</dbReference>
<keyword evidence="3 4" id="KW-0460">Magnesium</keyword>
<evidence type="ECO:0000256" key="1">
    <source>
        <dbReference type="ARBA" id="ARBA00001946"/>
    </source>
</evidence>
<dbReference type="Proteomes" id="UP000256645">
    <property type="component" value="Unassembled WGS sequence"/>
</dbReference>
<dbReference type="Gene3D" id="1.10.600.10">
    <property type="entry name" value="Farnesyl Diphosphate Synthase"/>
    <property type="match status" value="1"/>
</dbReference>
<gene>
    <name evidence="5" type="ORF">BP6252_03978</name>
</gene>